<dbReference type="Pfam" id="PF04385">
    <property type="entry name" value="FAINT"/>
    <property type="match status" value="1"/>
</dbReference>
<dbReference type="VEuPathDB" id="PiroplasmaDB:TpMuguga_01g01226"/>
<dbReference type="AlphaFoldDB" id="Q4N6E4"/>
<feature type="signal peptide" evidence="2">
    <location>
        <begin position="1"/>
        <end position="23"/>
    </location>
</feature>
<evidence type="ECO:0008006" key="5">
    <source>
        <dbReference type="Google" id="ProtNLM"/>
    </source>
</evidence>
<reference evidence="3 4" key="1">
    <citation type="journal article" date="2005" name="Science">
        <title>Genome sequence of Theileria parva, a bovine pathogen that transforms lymphocytes.</title>
        <authorList>
            <person name="Gardner M.J."/>
            <person name="Bishop R."/>
            <person name="Shah T."/>
            <person name="de Villiers E.P."/>
            <person name="Carlton J.M."/>
            <person name="Hall N."/>
            <person name="Ren Q."/>
            <person name="Paulsen I.T."/>
            <person name="Pain A."/>
            <person name="Berriman M."/>
            <person name="Wilson R.J.M."/>
            <person name="Sato S."/>
            <person name="Ralph S.A."/>
            <person name="Mann D.J."/>
            <person name="Xiong Z."/>
            <person name="Shallom S.J."/>
            <person name="Weidman J."/>
            <person name="Jiang L."/>
            <person name="Lynn J."/>
            <person name="Weaver B."/>
            <person name="Shoaibi A."/>
            <person name="Domingo A.R."/>
            <person name="Wasawo D."/>
            <person name="Crabtree J."/>
            <person name="Wortman J.R."/>
            <person name="Haas B."/>
            <person name="Angiuoli S.V."/>
            <person name="Creasy T.H."/>
            <person name="Lu C."/>
            <person name="Suh B."/>
            <person name="Silva J.C."/>
            <person name="Utterback T.R."/>
            <person name="Feldblyum T.V."/>
            <person name="Pertea M."/>
            <person name="Allen J."/>
            <person name="Nierman W.C."/>
            <person name="Taracha E.L.N."/>
            <person name="Salzberg S.L."/>
            <person name="White O.R."/>
            <person name="Fitzhugh H.A."/>
            <person name="Morzaria S."/>
            <person name="Venter J.C."/>
            <person name="Fraser C.M."/>
            <person name="Nene V."/>
        </authorList>
    </citation>
    <scope>NUCLEOTIDE SEQUENCE [LARGE SCALE GENOMIC DNA]</scope>
    <source>
        <strain evidence="3 4">Muguga</strain>
    </source>
</reference>
<dbReference type="InParanoid" id="Q4N6E4"/>
<organism evidence="3 4">
    <name type="scientific">Theileria parva</name>
    <name type="common">East coast fever infection agent</name>
    <dbReference type="NCBI Taxonomy" id="5875"/>
    <lineage>
        <taxon>Eukaryota</taxon>
        <taxon>Sar</taxon>
        <taxon>Alveolata</taxon>
        <taxon>Apicomplexa</taxon>
        <taxon>Aconoidasida</taxon>
        <taxon>Piroplasmida</taxon>
        <taxon>Theileriidae</taxon>
        <taxon>Theileria</taxon>
    </lineage>
</organism>
<dbReference type="KEGG" id="tpv:TP01_1226"/>
<gene>
    <name evidence="3" type="ordered locus">TP01_1226</name>
</gene>
<name>Q4N6E4_THEPA</name>
<feature type="compositionally biased region" description="Basic and acidic residues" evidence="1">
    <location>
        <begin position="79"/>
        <end position="93"/>
    </location>
</feature>
<feature type="compositionally biased region" description="Basic and acidic residues" evidence="1">
    <location>
        <begin position="112"/>
        <end position="137"/>
    </location>
</feature>
<dbReference type="GeneID" id="3502404"/>
<dbReference type="RefSeq" id="XP_766747.1">
    <property type="nucleotide sequence ID" value="XM_761654.1"/>
</dbReference>
<keyword evidence="4" id="KW-1185">Reference proteome</keyword>
<proteinExistence type="predicted"/>
<evidence type="ECO:0000256" key="2">
    <source>
        <dbReference type="SAM" id="SignalP"/>
    </source>
</evidence>
<dbReference type="EMBL" id="AAGK01000001">
    <property type="protein sequence ID" value="EAN34464.1"/>
    <property type="molecule type" value="Genomic_DNA"/>
</dbReference>
<evidence type="ECO:0000313" key="4">
    <source>
        <dbReference type="Proteomes" id="UP000001949"/>
    </source>
</evidence>
<dbReference type="Proteomes" id="UP000001949">
    <property type="component" value="Unassembled WGS sequence"/>
</dbReference>
<accession>Q4N6E4</accession>
<comment type="caution">
    <text evidence="3">The sequence shown here is derived from an EMBL/GenBank/DDBJ whole genome shotgun (WGS) entry which is preliminary data.</text>
</comment>
<dbReference type="InterPro" id="IPR007480">
    <property type="entry name" value="DUF529"/>
</dbReference>
<dbReference type="eggNOG" id="ENOG502T30Y">
    <property type="taxonomic scope" value="Eukaryota"/>
</dbReference>
<sequence>MQRYKIFTYGLIIILMRIECVNCGYKPDNTHGTTSNDSDEDDDNFEVTETDVKTEGSDKQNIDTEAYERVVRELEDLVIGDSDHTGVEQHEPTPPKPSHSYRSNRPTRRPRKEFPQDKPYEQGKEFPKDKPYEQGKHVKPEAIYDKAVMTVSKPKRIRKCESIKFFKIDQTGNMVEMGFYDYTVYFKDKSALKYSFDANLEMIKCDGDTVYKHKSGLDYALTLTYNKCAGRFVIRLKNHFLFIRYAGRTWVEHDRIIPDYIKIFTQDSEGNYVELTPQQCKIDITATGSFKYYVKGLNCTRIEIYGEVIYQKKDHEDYPESVSYSLKKCFMIYFNGFVRSIERRHGKFREVYTRSSPKWNVH</sequence>
<keyword evidence="2" id="KW-0732">Signal</keyword>
<protein>
    <recommendedName>
        <fullName evidence="5">Theileria-specific sub-telomeric protein, SVSP family</fullName>
    </recommendedName>
</protein>
<feature type="chain" id="PRO_5004241610" description="Theileria-specific sub-telomeric protein, SVSP family" evidence="2">
    <location>
        <begin position="24"/>
        <end position="362"/>
    </location>
</feature>
<evidence type="ECO:0000256" key="1">
    <source>
        <dbReference type="SAM" id="MobiDB-lite"/>
    </source>
</evidence>
<feature type="region of interest" description="Disordered" evidence="1">
    <location>
        <begin position="79"/>
        <end position="137"/>
    </location>
</feature>
<evidence type="ECO:0000313" key="3">
    <source>
        <dbReference type="EMBL" id="EAN34464.1"/>
    </source>
</evidence>
<dbReference type="OMA" id="DKPYEQG"/>